<reference key="1">
    <citation type="submission" date="2010-09" db="EMBL/GenBank/DDBJ databases">
        <authorList>
            <person name="Roh H."/>
            <person name="Ko H.-J."/>
            <person name="Kim D."/>
            <person name="Choi D.G."/>
            <person name="Park S."/>
            <person name="Kim S."/>
            <person name="Kim K.H."/>
            <person name="Chang I.S."/>
            <person name="Choi I.-G."/>
        </authorList>
    </citation>
    <scope>NUCLEOTIDE SEQUENCE</scope>
    <source>
        <strain>KIST612</strain>
    </source>
</reference>
<proteinExistence type="predicted"/>
<dbReference type="AlphaFoldDB" id="E3GDG5"/>
<organism evidence="1 2">
    <name type="scientific">Eubacterium callanderi</name>
    <dbReference type="NCBI Taxonomy" id="53442"/>
    <lineage>
        <taxon>Bacteria</taxon>
        <taxon>Bacillati</taxon>
        <taxon>Bacillota</taxon>
        <taxon>Clostridia</taxon>
        <taxon>Eubacteriales</taxon>
        <taxon>Eubacteriaceae</taxon>
        <taxon>Eubacterium</taxon>
    </lineage>
</organism>
<accession>E3GDG5</accession>
<dbReference type="HOGENOM" id="CLU_3270210_0_0_9"/>
<name>E3GDG5_9FIRM</name>
<dbReference type="Proteomes" id="UP000006873">
    <property type="component" value="Chromosome"/>
</dbReference>
<dbReference type="KEGG" id="elm:ELI_1784"/>
<reference evidence="1 2" key="2">
    <citation type="journal article" date="2011" name="J. Bacteriol.">
        <title>Complete genome sequence of a carbon monoxide-utilizing acetogen, Eubacterium limosum KIST612.</title>
        <authorList>
            <person name="Roh H."/>
            <person name="Ko H.J."/>
            <person name="Kim D."/>
            <person name="Choi D.G."/>
            <person name="Park S."/>
            <person name="Kim S."/>
            <person name="Chang I.S."/>
            <person name="Choi I.G."/>
        </authorList>
    </citation>
    <scope>NUCLEOTIDE SEQUENCE [LARGE SCALE GENOMIC DNA]</scope>
    <source>
        <strain evidence="1 2">KIST612</strain>
    </source>
</reference>
<gene>
    <name evidence="1" type="ordered locus">ELI_1784</name>
</gene>
<sequence length="41" mass="4751">MSETKILSKRKLLNIYTAYTGIVTILKEEGKGWTSLYSREK</sequence>
<evidence type="ECO:0000313" key="2">
    <source>
        <dbReference type="Proteomes" id="UP000006873"/>
    </source>
</evidence>
<evidence type="ECO:0000313" key="1">
    <source>
        <dbReference type="EMBL" id="ADO36770.1"/>
    </source>
</evidence>
<keyword evidence="2" id="KW-1185">Reference proteome</keyword>
<dbReference type="EMBL" id="CP002273">
    <property type="protein sequence ID" value="ADO36770.1"/>
    <property type="molecule type" value="Genomic_DNA"/>
</dbReference>
<protein>
    <submittedName>
        <fullName evidence="1">Uncharacterized protein</fullName>
    </submittedName>
</protein>